<sequence>MPQNLAVTTSVRSQSSFVFTLSLVMTSFKGPPSFRMFIHFLLLLLLHTTSTHGSTEFWHYDVPFFIPPDPSRPCRHAFRDDPETSALLADFVVIGHPTPTYRHTPGVLYNASVLVEQVLKRPRLSIYPVREGFPILTGPFSQWTDLGRCWINVHSARKYIFFIDRPNWAGFFRISHLPLFYTTQKWQKIQTILKHPPSPLQMRSLHHQESLKVQQGQEVVLSCVVMGRPAPLISWYVNNTQQLGLWNVATGRGVIHKNKRKSRLQISNTQPIDSGNYSCLAENVNGYIKKTVEIYGKVVAVLFRDHKQLHNPGQHCRLSQVGPVAPHCFYPPRPDLPLLLPPLQTWDLLLFLSFPLNFRSSSVLSLLPSWILQSHRRQTFVQVRTDTICRCRRGYVGRRCELASQQFACLHMLHPSKRFQSPVALWMPNVLLSSSLAVSPNTMEQDVNLSRRYQRKQKPFNLNALPALEPIPLNCYAPSDRSPESLSRVCTPLGHPNCYINTPATFPWREDIHCANIATIVSTPTTVESRRLLTSALPFCTGAIGENRHLPQLTS</sequence>
<gene>
    <name evidence="5" type="ORF">TTAC_LOCUS6712</name>
</gene>
<dbReference type="InterPro" id="IPR003599">
    <property type="entry name" value="Ig_sub"/>
</dbReference>
<dbReference type="SMART" id="SM00409">
    <property type="entry name" value="IG"/>
    <property type="match status" value="1"/>
</dbReference>
<evidence type="ECO:0000256" key="3">
    <source>
        <dbReference type="ARBA" id="ARBA00023319"/>
    </source>
</evidence>
<dbReference type="SMART" id="SM00408">
    <property type="entry name" value="IGc2"/>
    <property type="match status" value="1"/>
</dbReference>
<name>A0A0R3X0Q0_HYDTA</name>
<dbReference type="GO" id="GO:0005886">
    <property type="term" value="C:plasma membrane"/>
    <property type="evidence" value="ECO:0007669"/>
    <property type="project" value="TreeGrafter"/>
</dbReference>
<dbReference type="GO" id="GO:0007156">
    <property type="term" value="P:homophilic cell adhesion via plasma membrane adhesion molecules"/>
    <property type="evidence" value="ECO:0007669"/>
    <property type="project" value="TreeGrafter"/>
</dbReference>
<evidence type="ECO:0000256" key="1">
    <source>
        <dbReference type="ARBA" id="ARBA00022729"/>
    </source>
</evidence>
<reference evidence="7" key="1">
    <citation type="submission" date="2017-02" db="UniProtKB">
        <authorList>
            <consortium name="WormBaseParasite"/>
        </authorList>
    </citation>
    <scope>IDENTIFICATION</scope>
</reference>
<dbReference type="Pfam" id="PF07679">
    <property type="entry name" value="I-set"/>
    <property type="match status" value="1"/>
</dbReference>
<dbReference type="PROSITE" id="PS50835">
    <property type="entry name" value="IG_LIKE"/>
    <property type="match status" value="1"/>
</dbReference>
<dbReference type="InterPro" id="IPR003598">
    <property type="entry name" value="Ig_sub2"/>
</dbReference>
<dbReference type="InterPro" id="IPR013783">
    <property type="entry name" value="Ig-like_fold"/>
</dbReference>
<accession>A0A0R3X0Q0</accession>
<keyword evidence="3" id="KW-0393">Immunoglobulin domain</keyword>
<keyword evidence="1" id="KW-0732">Signal</keyword>
<feature type="domain" description="Ig-like" evidence="4">
    <location>
        <begin position="197"/>
        <end position="295"/>
    </location>
</feature>
<evidence type="ECO:0000313" key="6">
    <source>
        <dbReference type="Proteomes" id="UP000274429"/>
    </source>
</evidence>
<dbReference type="WBParaSite" id="TTAC_0000672701-mRNA-1">
    <property type="protein sequence ID" value="TTAC_0000672701-mRNA-1"/>
    <property type="gene ID" value="TTAC_0000672701"/>
</dbReference>
<dbReference type="InterPro" id="IPR036179">
    <property type="entry name" value="Ig-like_dom_sf"/>
</dbReference>
<dbReference type="OrthoDB" id="2431000at2759"/>
<evidence type="ECO:0000313" key="7">
    <source>
        <dbReference type="WBParaSite" id="TTAC_0000672701-mRNA-1"/>
    </source>
</evidence>
<evidence type="ECO:0000259" key="4">
    <source>
        <dbReference type="PROSITE" id="PS50835"/>
    </source>
</evidence>
<dbReference type="InterPro" id="IPR050958">
    <property type="entry name" value="Cell_Adh-Cytoskel_Orgn"/>
</dbReference>
<dbReference type="AlphaFoldDB" id="A0A0R3X0Q0"/>
<protein>
    <submittedName>
        <fullName evidence="7">Ig-like domain-containing protein</fullName>
    </submittedName>
</protein>
<keyword evidence="2" id="KW-1015">Disulfide bond</keyword>
<keyword evidence="6" id="KW-1185">Reference proteome</keyword>
<proteinExistence type="predicted"/>
<dbReference type="Proteomes" id="UP000274429">
    <property type="component" value="Unassembled WGS sequence"/>
</dbReference>
<dbReference type="Gene3D" id="2.60.40.10">
    <property type="entry name" value="Immunoglobulins"/>
    <property type="match status" value="1"/>
</dbReference>
<dbReference type="SUPFAM" id="SSF48726">
    <property type="entry name" value="Immunoglobulin"/>
    <property type="match status" value="1"/>
</dbReference>
<dbReference type="EMBL" id="UYWX01020317">
    <property type="protein sequence ID" value="VDM30966.1"/>
    <property type="molecule type" value="Genomic_DNA"/>
</dbReference>
<evidence type="ECO:0000256" key="2">
    <source>
        <dbReference type="ARBA" id="ARBA00023157"/>
    </source>
</evidence>
<dbReference type="FunFam" id="2.60.40.10:FF:000032">
    <property type="entry name" value="palladin isoform X1"/>
    <property type="match status" value="1"/>
</dbReference>
<reference evidence="5 6" key="2">
    <citation type="submission" date="2018-11" db="EMBL/GenBank/DDBJ databases">
        <authorList>
            <consortium name="Pathogen Informatics"/>
        </authorList>
    </citation>
    <scope>NUCLEOTIDE SEQUENCE [LARGE SCALE GENOMIC DNA]</scope>
</reference>
<evidence type="ECO:0000313" key="5">
    <source>
        <dbReference type="EMBL" id="VDM30966.1"/>
    </source>
</evidence>
<dbReference type="InterPro" id="IPR013098">
    <property type="entry name" value="Ig_I-set"/>
</dbReference>
<organism evidence="7">
    <name type="scientific">Hydatigena taeniaeformis</name>
    <name type="common">Feline tapeworm</name>
    <name type="synonym">Taenia taeniaeformis</name>
    <dbReference type="NCBI Taxonomy" id="6205"/>
    <lineage>
        <taxon>Eukaryota</taxon>
        <taxon>Metazoa</taxon>
        <taxon>Spiralia</taxon>
        <taxon>Lophotrochozoa</taxon>
        <taxon>Platyhelminthes</taxon>
        <taxon>Cestoda</taxon>
        <taxon>Eucestoda</taxon>
        <taxon>Cyclophyllidea</taxon>
        <taxon>Taeniidae</taxon>
        <taxon>Hydatigera</taxon>
    </lineage>
</organism>
<dbReference type="PANTHER" id="PTHR45080:SF8">
    <property type="entry name" value="IG-LIKE DOMAIN-CONTAINING PROTEIN"/>
    <property type="match status" value="1"/>
</dbReference>
<dbReference type="InterPro" id="IPR007110">
    <property type="entry name" value="Ig-like_dom"/>
</dbReference>
<dbReference type="PANTHER" id="PTHR45080">
    <property type="entry name" value="CONTACTIN 5"/>
    <property type="match status" value="1"/>
</dbReference>
<dbReference type="STRING" id="6205.A0A0R3X0Q0"/>